<evidence type="ECO:0000256" key="3">
    <source>
        <dbReference type="ARBA" id="ARBA00022801"/>
    </source>
</evidence>
<dbReference type="InterPro" id="IPR001139">
    <property type="entry name" value="Glyco_hydro_30"/>
</dbReference>
<dbReference type="SUPFAM" id="SSF51445">
    <property type="entry name" value="(Trans)glycosidases"/>
    <property type="match status" value="1"/>
</dbReference>
<dbReference type="EMBL" id="WHOC01000061">
    <property type="protein sequence ID" value="NOU86374.1"/>
    <property type="molecule type" value="Genomic_DNA"/>
</dbReference>
<dbReference type="Proteomes" id="UP000658690">
    <property type="component" value="Unassembled WGS sequence"/>
</dbReference>
<dbReference type="InterPro" id="IPR008979">
    <property type="entry name" value="Galactose-bd-like_sf"/>
</dbReference>
<evidence type="ECO:0000313" key="5">
    <source>
        <dbReference type="EMBL" id="NOU86374.1"/>
    </source>
</evidence>
<accession>A0ABX1Z2L6</accession>
<dbReference type="Gene3D" id="2.60.120.260">
    <property type="entry name" value="Galactose-binding domain-like"/>
    <property type="match status" value="1"/>
</dbReference>
<reference evidence="5 6" key="1">
    <citation type="submission" date="2019-10" db="EMBL/GenBank/DDBJ databases">
        <title>Description of Paenibacillus choica sp. nov.</title>
        <authorList>
            <person name="Carlier A."/>
            <person name="Qi S."/>
        </authorList>
    </citation>
    <scope>NUCLEOTIDE SEQUENCE [LARGE SCALE GENOMIC DNA]</scope>
    <source>
        <strain evidence="5 6">LMG 31460</strain>
    </source>
</reference>
<protein>
    <recommendedName>
        <fullName evidence="4">F5/8 type C domain-containing protein</fullName>
    </recommendedName>
</protein>
<dbReference type="Gene3D" id="3.20.20.80">
    <property type="entry name" value="Glycosidases"/>
    <property type="match status" value="1"/>
</dbReference>
<evidence type="ECO:0000256" key="1">
    <source>
        <dbReference type="ARBA" id="ARBA00005382"/>
    </source>
</evidence>
<dbReference type="RefSeq" id="WP_171689662.1">
    <property type="nucleotide sequence ID" value="NZ_WHOC01000061.1"/>
</dbReference>
<dbReference type="Gene3D" id="2.60.40.1180">
    <property type="entry name" value="Golgi alpha-mannosidase II"/>
    <property type="match status" value="1"/>
</dbReference>
<dbReference type="InterPro" id="IPR017853">
    <property type="entry name" value="GH"/>
</dbReference>
<keyword evidence="3" id="KW-0378">Hydrolase</keyword>
<comment type="caution">
    <text evidence="5">The sequence shown here is derived from an EMBL/GenBank/DDBJ whole genome shotgun (WGS) entry which is preliminary data.</text>
</comment>
<dbReference type="InterPro" id="IPR033452">
    <property type="entry name" value="GH30_C"/>
</dbReference>
<dbReference type="Pfam" id="PF22633">
    <property type="entry name" value="F5_F8_type_C_2"/>
    <property type="match status" value="1"/>
</dbReference>
<dbReference type="PROSITE" id="PS50022">
    <property type="entry name" value="FA58C_3"/>
    <property type="match status" value="1"/>
</dbReference>
<gene>
    <name evidence="5" type="ORF">GC102_11415</name>
</gene>
<dbReference type="PROSITE" id="PS51257">
    <property type="entry name" value="PROKAR_LIPOPROTEIN"/>
    <property type="match status" value="1"/>
</dbReference>
<keyword evidence="6" id="KW-1185">Reference proteome</keyword>
<evidence type="ECO:0000256" key="2">
    <source>
        <dbReference type="ARBA" id="ARBA00022729"/>
    </source>
</evidence>
<name>A0ABX1Z2L6_9BACL</name>
<dbReference type="Pfam" id="PF17189">
    <property type="entry name" value="Glyco_hydro_30C"/>
    <property type="match status" value="1"/>
</dbReference>
<evidence type="ECO:0000259" key="4">
    <source>
        <dbReference type="PROSITE" id="PS50022"/>
    </source>
</evidence>
<comment type="similarity">
    <text evidence="1">Belongs to the glycosyl hydrolase 30 family.</text>
</comment>
<dbReference type="SUPFAM" id="SSF49785">
    <property type="entry name" value="Galactose-binding domain-like"/>
    <property type="match status" value="1"/>
</dbReference>
<feature type="domain" description="F5/8 type C" evidence="4">
    <location>
        <begin position="22"/>
        <end position="177"/>
    </location>
</feature>
<dbReference type="InterPro" id="IPR000421">
    <property type="entry name" value="FA58C"/>
</dbReference>
<keyword evidence="2" id="KW-0732">Signal</keyword>
<organism evidence="5 6">
    <name type="scientific">Paenibacillus germinis</name>
    <dbReference type="NCBI Taxonomy" id="2654979"/>
    <lineage>
        <taxon>Bacteria</taxon>
        <taxon>Bacillati</taxon>
        <taxon>Bacillota</taxon>
        <taxon>Bacilli</taxon>
        <taxon>Bacillales</taxon>
        <taxon>Paenibacillaceae</taxon>
        <taxon>Paenibacillus</taxon>
    </lineage>
</organism>
<proteinExistence type="inferred from homology"/>
<evidence type="ECO:0000313" key="6">
    <source>
        <dbReference type="Proteomes" id="UP000658690"/>
    </source>
</evidence>
<dbReference type="InterPro" id="IPR013780">
    <property type="entry name" value="Glyco_hydro_b"/>
</dbReference>
<dbReference type="PANTHER" id="PTHR11069">
    <property type="entry name" value="GLUCOSYLCERAMIDASE"/>
    <property type="match status" value="1"/>
</dbReference>
<sequence length="702" mass="78048">MGKRIWVVISMFALIFGCLVPTALPSKRTYANGINIAPQATAAASSVSTLGAFAPEKAIDGIRNLNDSRWVSASGGPHWYELEWPSGVTIGNVKVWSGNMNVPGWHISAYDIQVWDGGAWKTIGSVSGNRQDGYAGKYNDIVFSPVVTTKLRMMITGPSAYPIATDARLLELEVYSEEGSISVNTAVYGQTIEGWGGNLYTLWMRGFAAADAQYYDKMFTELNTTHIRVRNYWYLLERSNDDNDPATFDWSAFAAGDQGDMHEEFLALRELVDRGIKLSFSPWRIPSWMAGKPFDYDWSNKVMELPAGMDDEYVESLAAYFLYARDQYGVSFDYISVANEPNYKYLTNGIFSGTYIYGMSPARYSSITAKLKQKLEANGYFAEYIAAETSPGNYTSVKYAKETLESADPGVYDILAYHAYDRTVKGLSAFTDLAGQHNVRIHVGEQENESHINLQGKETWHHAIQNAVALHDTLTYGRANLTLYFSYSASPGGILVLYDEVNKVWYPTYDMLKHFYNGVPQNSVMLESLPSSSYGGDVYTLAFLKPDGNLEIILINRSETDSHTITLKAGDRDFSVIKSYAAAKYVADGFASSTETGGMSITLSPQSIYSLSEMEESHEAAFDTLVNLTMQFIEGPGSQGLAESLLKKLEHTREKRDKGDEAGAVKQLDAYINEVSAQQGKKITEERVRILVNIAEWLKNVI</sequence>